<evidence type="ECO:0008006" key="2">
    <source>
        <dbReference type="Google" id="ProtNLM"/>
    </source>
</evidence>
<comment type="caution">
    <text evidence="1">The sequence shown here is derived from an EMBL/GenBank/DDBJ whole genome shotgun (WGS) entry which is preliminary data.</text>
</comment>
<protein>
    <recommendedName>
        <fullName evidence="2">Terminase large subunit gp17-like C-terminal domain-containing protein</fullName>
    </recommendedName>
</protein>
<name>A0A0F9QDA0_9ZZZZ</name>
<dbReference type="AlphaFoldDB" id="A0A0F9QDA0"/>
<accession>A0A0F9QDA0</accession>
<proteinExistence type="predicted"/>
<dbReference type="InterPro" id="IPR027417">
    <property type="entry name" value="P-loop_NTPase"/>
</dbReference>
<dbReference type="EMBL" id="LAZR01001612">
    <property type="protein sequence ID" value="KKN41985.1"/>
    <property type="molecule type" value="Genomic_DNA"/>
</dbReference>
<dbReference type="Gene3D" id="3.40.50.300">
    <property type="entry name" value="P-loop containing nucleotide triphosphate hydrolases"/>
    <property type="match status" value="1"/>
</dbReference>
<gene>
    <name evidence="1" type="ORF">LCGC14_0717890</name>
</gene>
<evidence type="ECO:0000313" key="1">
    <source>
        <dbReference type="EMBL" id="KKN41985.1"/>
    </source>
</evidence>
<organism evidence="1">
    <name type="scientific">marine sediment metagenome</name>
    <dbReference type="NCBI Taxonomy" id="412755"/>
    <lineage>
        <taxon>unclassified sequences</taxon>
        <taxon>metagenomes</taxon>
        <taxon>ecological metagenomes</taxon>
    </lineage>
</organism>
<reference evidence="1" key="1">
    <citation type="journal article" date="2015" name="Nature">
        <title>Complex archaea that bridge the gap between prokaryotes and eukaryotes.</title>
        <authorList>
            <person name="Spang A."/>
            <person name="Saw J.H."/>
            <person name="Jorgensen S.L."/>
            <person name="Zaremba-Niedzwiedzka K."/>
            <person name="Martijn J."/>
            <person name="Lind A.E."/>
            <person name="van Eijk R."/>
            <person name="Schleper C."/>
            <person name="Guy L."/>
            <person name="Ettema T.J."/>
        </authorList>
    </citation>
    <scope>NUCLEOTIDE SEQUENCE</scope>
</reference>
<sequence>MTTADVQTETASYNAIYGKPGEFTGDDAVRWCENALRSEYWSMQREIIRSVFNNEYTAVRACNGPGKTFVASDIALAFLLNMGPAIVPTTAPRFQQVRDVLWQEIRQKYNTHLAPIMGGIECQQTRLEIEPGWFMVGLSPESGVGLQGLHQANMLIVLDEAPGVRPEIVQAANTLMASGDAHMLWIGNPLQSSGHFYDAFRLGSKWSKIHISCEMTPNFTGEEVPERVKRQLITPKWVEDMGKEWGEDSAAYMSGCLGEFPEDDGLGIIPLKLCRDAVARELEPEGEMVLGVDVGAGGDLTAYCRRRGQVVLDVTTQSTPEAPQVQQRIIAMHERDQYKMIHIDSCGIGWGVIGNLRAAGLPVNGINAGAGANDKEHYFNRRVELWYAGRDWLKYGKLPDDDQLIADLTAPIKDTLSNLGQQRMESKAATKKRLKSRSPDRGDAFLLAIQSSNSGFFAY</sequence>
<dbReference type="Gene3D" id="3.30.420.240">
    <property type="match status" value="1"/>
</dbReference>
<dbReference type="SUPFAM" id="SSF52540">
    <property type="entry name" value="P-loop containing nucleoside triphosphate hydrolases"/>
    <property type="match status" value="1"/>
</dbReference>